<dbReference type="NCBIfam" id="TIGR00678">
    <property type="entry name" value="holB"/>
    <property type="match status" value="1"/>
</dbReference>
<evidence type="ECO:0000256" key="1">
    <source>
        <dbReference type="ARBA" id="ARBA00012417"/>
    </source>
</evidence>
<dbReference type="EC" id="2.7.7.7" evidence="1"/>
<keyword evidence="4" id="KW-0548">Nucleotidyltransferase</keyword>
<comment type="catalytic activity">
    <reaction evidence="7">
        <text>DNA(n) + a 2'-deoxyribonucleoside 5'-triphosphate = DNA(n+1) + diphosphate</text>
        <dbReference type="Rhea" id="RHEA:22508"/>
        <dbReference type="Rhea" id="RHEA-COMP:17339"/>
        <dbReference type="Rhea" id="RHEA-COMP:17340"/>
        <dbReference type="ChEBI" id="CHEBI:33019"/>
        <dbReference type="ChEBI" id="CHEBI:61560"/>
        <dbReference type="ChEBI" id="CHEBI:173112"/>
        <dbReference type="EC" id="2.7.7.7"/>
    </reaction>
</comment>
<dbReference type="SUPFAM" id="SSF52540">
    <property type="entry name" value="P-loop containing nucleoside triphosphate hydrolases"/>
    <property type="match status" value="1"/>
</dbReference>
<dbReference type="Pfam" id="PF13177">
    <property type="entry name" value="DNA_pol3_delta2"/>
    <property type="match status" value="1"/>
</dbReference>
<accession>A0A1J4SDF7</accession>
<dbReference type="STRING" id="1817893.AUJ66_05505"/>
<dbReference type="Gene3D" id="3.40.50.300">
    <property type="entry name" value="P-loop containing nucleotide triphosphate hydrolases"/>
    <property type="match status" value="1"/>
</dbReference>
<evidence type="ECO:0000256" key="2">
    <source>
        <dbReference type="ARBA" id="ARBA00014363"/>
    </source>
</evidence>
<dbReference type="InterPro" id="IPR015199">
    <property type="entry name" value="DNA_pol_III_delta_C"/>
</dbReference>
<keyword evidence="5" id="KW-0235">DNA replication</keyword>
<dbReference type="Pfam" id="PF09115">
    <property type="entry name" value="DNApol3-delta_C"/>
    <property type="match status" value="1"/>
</dbReference>
<feature type="domain" description="DNA polymerase III delta subunit C-terminal" evidence="8">
    <location>
        <begin position="199"/>
        <end position="289"/>
    </location>
</feature>
<proteinExistence type="predicted"/>
<dbReference type="AlphaFoldDB" id="A0A1J4SDF7"/>
<evidence type="ECO:0000256" key="6">
    <source>
        <dbReference type="ARBA" id="ARBA00022932"/>
    </source>
</evidence>
<dbReference type="GO" id="GO:0009360">
    <property type="term" value="C:DNA polymerase III complex"/>
    <property type="evidence" value="ECO:0007669"/>
    <property type="project" value="InterPro"/>
</dbReference>
<dbReference type="Proteomes" id="UP000182278">
    <property type="component" value="Unassembled WGS sequence"/>
</dbReference>
<dbReference type="GO" id="GO:0006261">
    <property type="term" value="P:DNA-templated DNA replication"/>
    <property type="evidence" value="ECO:0007669"/>
    <property type="project" value="TreeGrafter"/>
</dbReference>
<dbReference type="PANTHER" id="PTHR11669">
    <property type="entry name" value="REPLICATION FACTOR C / DNA POLYMERASE III GAMMA-TAU SUBUNIT"/>
    <property type="match status" value="1"/>
</dbReference>
<keyword evidence="3" id="KW-0808">Transferase</keyword>
<evidence type="ECO:0000313" key="10">
    <source>
        <dbReference type="Proteomes" id="UP000182278"/>
    </source>
</evidence>
<dbReference type="GO" id="GO:0003887">
    <property type="term" value="F:DNA-directed DNA polymerase activity"/>
    <property type="evidence" value="ECO:0007669"/>
    <property type="project" value="UniProtKB-KW"/>
</dbReference>
<evidence type="ECO:0000256" key="4">
    <source>
        <dbReference type="ARBA" id="ARBA00022695"/>
    </source>
</evidence>
<dbReference type="InterPro" id="IPR050238">
    <property type="entry name" value="DNA_Rep/Repair_Clamp_Loader"/>
</dbReference>
<evidence type="ECO:0000256" key="7">
    <source>
        <dbReference type="ARBA" id="ARBA00049244"/>
    </source>
</evidence>
<evidence type="ECO:0000313" key="9">
    <source>
        <dbReference type="EMBL" id="OIN96700.1"/>
    </source>
</evidence>
<dbReference type="InterPro" id="IPR027417">
    <property type="entry name" value="P-loop_NTPase"/>
</dbReference>
<dbReference type="GO" id="GO:0003677">
    <property type="term" value="F:DNA binding"/>
    <property type="evidence" value="ECO:0007669"/>
    <property type="project" value="InterPro"/>
</dbReference>
<sequence length="301" mass="34481">MNALDKIKNQNLASRILKGILKTGRIANTYLFTGLQGTGKKFAAIQFAKALNCPNGGCEQCPSCIKIGEFSHPDVHIITPELNKDSILVDQMRNMQREAYLKPFIARFKVYIIEEAGNMTEEAANSLLKILEEPPVDTVFILTTSSPQDILPTIISRCQMVRFTTKSKTDLAHLPGSHGVEKVEKVLSLIELCKILQIFREVKNLASNKEDAEEIVDFLALWYRDILLLKEKDEEFLIFKDRMEQLRDMEKKLSEDFLFQVFRDILQARHLLARNVSPRLTLESLFLKFGEKNGRGYWNKT</sequence>
<evidence type="ECO:0000259" key="8">
    <source>
        <dbReference type="Pfam" id="PF09115"/>
    </source>
</evidence>
<organism evidence="9 10">
    <name type="scientific">Candidatus Desantisbacteria bacterium CG1_02_38_46</name>
    <dbReference type="NCBI Taxonomy" id="1817893"/>
    <lineage>
        <taxon>Bacteria</taxon>
        <taxon>Candidatus Desantisiibacteriota</taxon>
    </lineage>
</organism>
<dbReference type="GO" id="GO:0008408">
    <property type="term" value="F:3'-5' exonuclease activity"/>
    <property type="evidence" value="ECO:0007669"/>
    <property type="project" value="InterPro"/>
</dbReference>
<dbReference type="FunFam" id="3.40.50.300:FF:001255">
    <property type="entry name" value="DNA polymerase III subunit delta"/>
    <property type="match status" value="1"/>
</dbReference>
<reference evidence="9 10" key="1">
    <citation type="journal article" date="2016" name="Environ. Microbiol.">
        <title>Genomic resolution of a cold subsurface aquifer community provides metabolic insights for novel microbes adapted to high CO concentrations.</title>
        <authorList>
            <person name="Probst A.J."/>
            <person name="Castelle C.J."/>
            <person name="Singh A."/>
            <person name="Brown C.T."/>
            <person name="Anantharaman K."/>
            <person name="Sharon I."/>
            <person name="Hug L.A."/>
            <person name="Burstein D."/>
            <person name="Emerson J.B."/>
            <person name="Thomas B.C."/>
            <person name="Banfield J.F."/>
        </authorList>
    </citation>
    <scope>NUCLEOTIDE SEQUENCE [LARGE SCALE GENOMIC DNA]</scope>
    <source>
        <strain evidence="9">CG1_02_38_46</strain>
    </source>
</reference>
<dbReference type="EMBL" id="MNUO01000083">
    <property type="protein sequence ID" value="OIN96700.1"/>
    <property type="molecule type" value="Genomic_DNA"/>
</dbReference>
<gene>
    <name evidence="9" type="ORF">AUJ66_05505</name>
</gene>
<dbReference type="InterPro" id="IPR004622">
    <property type="entry name" value="DNA_pol_HolB"/>
</dbReference>
<protein>
    <recommendedName>
        <fullName evidence="2">DNA polymerase III subunit delta'</fullName>
        <ecNumber evidence="1">2.7.7.7</ecNumber>
    </recommendedName>
</protein>
<comment type="caution">
    <text evidence="9">The sequence shown here is derived from an EMBL/GenBank/DDBJ whole genome shotgun (WGS) entry which is preliminary data.</text>
</comment>
<dbReference type="PANTHER" id="PTHR11669:SF8">
    <property type="entry name" value="DNA POLYMERASE III SUBUNIT DELTA"/>
    <property type="match status" value="1"/>
</dbReference>
<keyword evidence="6" id="KW-0239">DNA-directed DNA polymerase</keyword>
<evidence type="ECO:0000256" key="3">
    <source>
        <dbReference type="ARBA" id="ARBA00022679"/>
    </source>
</evidence>
<name>A0A1J4SDF7_9BACT</name>
<evidence type="ECO:0000256" key="5">
    <source>
        <dbReference type="ARBA" id="ARBA00022705"/>
    </source>
</evidence>